<feature type="chain" id="PRO_5041255754" description="SGNH hydrolase-type esterase domain-containing protein" evidence="3">
    <location>
        <begin position="17"/>
        <end position="910"/>
    </location>
</feature>
<feature type="domain" description="SGNH hydrolase-type esterase" evidence="4">
    <location>
        <begin position="80"/>
        <end position="255"/>
    </location>
</feature>
<dbReference type="PANTHER" id="PTHR30383">
    <property type="entry name" value="THIOESTERASE 1/PROTEASE 1/LYSOPHOSPHOLIPASE L1"/>
    <property type="match status" value="1"/>
</dbReference>
<dbReference type="Pfam" id="PF13517">
    <property type="entry name" value="FG-GAP_3"/>
    <property type="match status" value="2"/>
</dbReference>
<keyword evidence="1 3" id="KW-0732">Signal</keyword>
<proteinExistence type="predicted"/>
<gene>
    <name evidence="5" type="ORF">NLU13_8180</name>
</gene>
<feature type="signal peptide" evidence="3">
    <location>
        <begin position="1"/>
        <end position="16"/>
    </location>
</feature>
<dbReference type="Gene3D" id="3.40.50.1110">
    <property type="entry name" value="SGNH hydrolase"/>
    <property type="match status" value="1"/>
</dbReference>
<evidence type="ECO:0000313" key="5">
    <source>
        <dbReference type="EMBL" id="KAK0384091.1"/>
    </source>
</evidence>
<protein>
    <recommendedName>
        <fullName evidence="4">SGNH hydrolase-type esterase domain-containing protein</fullName>
    </recommendedName>
</protein>
<evidence type="ECO:0000256" key="3">
    <source>
        <dbReference type="SAM" id="SignalP"/>
    </source>
</evidence>
<comment type="caution">
    <text evidence="5">The sequence shown here is derived from an EMBL/GenBank/DDBJ whole genome shotgun (WGS) entry which is preliminary data.</text>
</comment>
<dbReference type="InterPro" id="IPR036514">
    <property type="entry name" value="SGNH_hydro_sf"/>
</dbReference>
<name>A0AA39L4E2_SARSR</name>
<dbReference type="InterPro" id="IPR013517">
    <property type="entry name" value="FG-GAP"/>
</dbReference>
<dbReference type="SUPFAM" id="SSF52266">
    <property type="entry name" value="SGNH hydrolase"/>
    <property type="match status" value="1"/>
</dbReference>
<dbReference type="PANTHER" id="PTHR30383:SF31">
    <property type="entry name" value="SGNH HYDROLASE-TYPE ESTERASE DOMAIN-CONTAINING PROTEIN-RELATED"/>
    <property type="match status" value="1"/>
</dbReference>
<evidence type="ECO:0000313" key="6">
    <source>
        <dbReference type="Proteomes" id="UP001175261"/>
    </source>
</evidence>
<accession>A0AA39L4E2</accession>
<dbReference type="Pfam" id="PF13472">
    <property type="entry name" value="Lipase_GDSL_2"/>
    <property type="match status" value="1"/>
</dbReference>
<dbReference type="InterPro" id="IPR013830">
    <property type="entry name" value="SGNH_hydro"/>
</dbReference>
<dbReference type="AlphaFoldDB" id="A0AA39L4E2"/>
<dbReference type="Proteomes" id="UP001175261">
    <property type="component" value="Unassembled WGS sequence"/>
</dbReference>
<dbReference type="InterPro" id="IPR028994">
    <property type="entry name" value="Integrin_alpha_N"/>
</dbReference>
<dbReference type="SUPFAM" id="SSF69318">
    <property type="entry name" value="Integrin alpha N-terminal domain"/>
    <property type="match status" value="1"/>
</dbReference>
<evidence type="ECO:0000256" key="2">
    <source>
        <dbReference type="SAM" id="MobiDB-lite"/>
    </source>
</evidence>
<evidence type="ECO:0000259" key="4">
    <source>
        <dbReference type="Pfam" id="PF13472"/>
    </source>
</evidence>
<dbReference type="GO" id="GO:0004622">
    <property type="term" value="F:phosphatidylcholine lysophospholipase activity"/>
    <property type="evidence" value="ECO:0007669"/>
    <property type="project" value="TreeGrafter"/>
</dbReference>
<feature type="region of interest" description="Disordered" evidence="2">
    <location>
        <begin position="889"/>
        <end position="910"/>
    </location>
</feature>
<dbReference type="EMBL" id="JAPDFR010000008">
    <property type="protein sequence ID" value="KAK0384091.1"/>
    <property type="molecule type" value="Genomic_DNA"/>
</dbReference>
<dbReference type="InterPro" id="IPR051532">
    <property type="entry name" value="Ester_Hydrolysis_Enzymes"/>
</dbReference>
<evidence type="ECO:0000256" key="1">
    <source>
        <dbReference type="ARBA" id="ARBA00022729"/>
    </source>
</evidence>
<organism evidence="5 6">
    <name type="scientific">Sarocladium strictum</name>
    <name type="common">Black bundle disease fungus</name>
    <name type="synonym">Acremonium strictum</name>
    <dbReference type="NCBI Taxonomy" id="5046"/>
    <lineage>
        <taxon>Eukaryota</taxon>
        <taxon>Fungi</taxon>
        <taxon>Dikarya</taxon>
        <taxon>Ascomycota</taxon>
        <taxon>Pezizomycotina</taxon>
        <taxon>Sordariomycetes</taxon>
        <taxon>Hypocreomycetidae</taxon>
        <taxon>Hypocreales</taxon>
        <taxon>Sarocladiaceae</taxon>
        <taxon>Sarocladium</taxon>
    </lineage>
</organism>
<feature type="region of interest" description="Disordered" evidence="2">
    <location>
        <begin position="288"/>
        <end position="315"/>
    </location>
</feature>
<sequence length="910" mass="99418">MRCVSAVFAVALPVLSQTWDGPRPYKTELAPDVIAGDNWDAPHPAFEGLDGNLTTDEGADHASDRFRSRALDFYLRIMPLGASITQGVGSSDQTGYRKVLRQKLRFEGFKVNMVGSKQNGNMADSDNEGHPGWTVEQVHGEWRKDNSKGLKPNLVLINAGTYVVHSGVDENLAGQRMENMIRDVYNDSPGVTVILSTLVPLRDRRECTQKVSDMYTKLVTETFAGQRIGLADIHPEISSNEMDRDGIHPNDEGFRVFAAVWWDAIRKLEGVIQPPRIDGLIKDDEDNQNNNCPKVAGNAPGPVKTQQGSGADDGNYVHNRIERGAIESARIQKAGDPQSITSKIPSNIFFANIVKNDPNADRALALDDWIRIFTDTAGSATYYFRQNLGGGRFGPSTTFDPGLNCPESSSRRAWGDFNNDGLDDFFCIGSGAAVSVSLNRGGSPPRFESIGVVVPASAANADQVRIADIDGDGRADFCVVETGAARCSRNGGKGDDHFWQGFITEGGRRDLVFNARSAPIDSWVFGDMNGDFRSDILFVGDNGNVETWINRRRRGAGIVPGWASSGITHAGQGDSGIRGNIKFGKIYGSNRLDYIYLKEERDWFDVRVWENTGQGGTKQKGDGVFYCDMRGTGTDDYVWIYMDGHADEIFINIKSPPNWGHDHSISLRVPGPRTGIHLADWNGNGRCDVLVQDKASGALTLYENQYNAATKSISFANRGVVYRPNCPEGWGPGIFDRGMRLADIDGDRRADIICLEKDGRLTGWLNEQGGVRSVGQIKFDEGWTLTCIRDRANVRLADVENSGRADIIWLNKYTGAASVWKNNGSPAGGGGGGSSFSWTKRGVLYSPIDRGEVMNFANLGGLGRADLIQVYPDTNEAYTYFNQCGGGRGGDDGPITDPVLPPYPRGTRSS</sequence>
<keyword evidence="6" id="KW-1185">Reference proteome</keyword>
<reference evidence="5" key="1">
    <citation type="submission" date="2022-10" db="EMBL/GenBank/DDBJ databases">
        <title>Determination and structural analysis of whole genome sequence of Sarocladium strictum F4-1.</title>
        <authorList>
            <person name="Hu L."/>
            <person name="Jiang Y."/>
        </authorList>
    </citation>
    <scope>NUCLEOTIDE SEQUENCE</scope>
    <source>
        <strain evidence="5">F4-1</strain>
    </source>
</reference>